<keyword evidence="2" id="KW-0547">Nucleotide-binding</keyword>
<organism evidence="5 6">
    <name type="scientific">Abyssobacteria bacterium (strain SURF_5)</name>
    <dbReference type="NCBI Taxonomy" id="2093360"/>
    <lineage>
        <taxon>Bacteria</taxon>
        <taxon>Pseudomonadati</taxon>
        <taxon>Candidatus Hydrogenedentota</taxon>
        <taxon>Candidatus Abyssobacteria</taxon>
    </lineage>
</organism>
<dbReference type="InterPro" id="IPR001482">
    <property type="entry name" value="T2SS/T4SS_dom"/>
</dbReference>
<dbReference type="GO" id="GO:0005886">
    <property type="term" value="C:plasma membrane"/>
    <property type="evidence" value="ECO:0007669"/>
    <property type="project" value="TreeGrafter"/>
</dbReference>
<dbReference type="AlphaFoldDB" id="A0A3A4NPF6"/>
<dbReference type="Gene3D" id="3.40.50.300">
    <property type="entry name" value="P-loop containing nucleotide triphosphate hydrolases"/>
    <property type="match status" value="1"/>
</dbReference>
<name>A0A3A4NPF6_ABYX5</name>
<keyword evidence="3" id="KW-0067">ATP-binding</keyword>
<evidence type="ECO:0000256" key="1">
    <source>
        <dbReference type="ARBA" id="ARBA00006611"/>
    </source>
</evidence>
<evidence type="ECO:0000256" key="2">
    <source>
        <dbReference type="ARBA" id="ARBA00022741"/>
    </source>
</evidence>
<dbReference type="PANTHER" id="PTHR30258">
    <property type="entry name" value="TYPE II SECRETION SYSTEM PROTEIN GSPE-RELATED"/>
    <property type="match status" value="1"/>
</dbReference>
<dbReference type="PANTHER" id="PTHR30258:SF1">
    <property type="entry name" value="PROTEIN TRANSPORT PROTEIN HOFB HOMOLOG"/>
    <property type="match status" value="1"/>
</dbReference>
<sequence>MIPLEKKLELPDIQRVLIHRLVNENAEISEVVDTVIEQGTRHKASDIHFEAYRDILRIRYRIDGFFRDVLTLPAEHHDRLIARLKVMANLNAHEKTKPQDGRISMPVGNKRIDFRISIVPTVTGEKAVVRVFDSTRFVFDLDKIGFYPEIQKRFEEVLLGLQGSIIVAGPTGSGKTTTLYAALQKLAKVKNDCASIITIEDPVEVNFGLFPQMEVKRKFGLTFSECLRAVLRQDPEAIMVGEIRDPETCEIAMRAGLTGHLVLTTVHSGTAAEVITRILDMGIEPFIVASSITAVLAQRLVRLICPKCKMVYDPPEYMVDALTKWFGSGGVRLLKGAGCAKCNHTGYYGRTLIAELLVMGDGLRSRIITKASTNELYKVARSDGMVSLFEDGLRKVKDGRTAVDEVVRSLGTDVYMK</sequence>
<dbReference type="Pfam" id="PF00437">
    <property type="entry name" value="T2SSE"/>
    <property type="match status" value="1"/>
</dbReference>
<dbReference type="Gene3D" id="3.30.450.90">
    <property type="match status" value="1"/>
</dbReference>
<dbReference type="EMBL" id="QZKU01000073">
    <property type="protein sequence ID" value="RJP20819.1"/>
    <property type="molecule type" value="Genomic_DNA"/>
</dbReference>
<protein>
    <submittedName>
        <fullName evidence="5">Type II/IV secretion system protein</fullName>
    </submittedName>
</protein>
<proteinExistence type="inferred from homology"/>
<gene>
    <name evidence="5" type="ORF">C4520_10735</name>
</gene>
<dbReference type="GO" id="GO:0016887">
    <property type="term" value="F:ATP hydrolysis activity"/>
    <property type="evidence" value="ECO:0007669"/>
    <property type="project" value="TreeGrafter"/>
</dbReference>
<dbReference type="GO" id="GO:0005524">
    <property type="term" value="F:ATP binding"/>
    <property type="evidence" value="ECO:0007669"/>
    <property type="project" value="UniProtKB-KW"/>
</dbReference>
<dbReference type="Proteomes" id="UP000265882">
    <property type="component" value="Unassembled WGS sequence"/>
</dbReference>
<evidence type="ECO:0000313" key="5">
    <source>
        <dbReference type="EMBL" id="RJP20819.1"/>
    </source>
</evidence>
<evidence type="ECO:0000259" key="4">
    <source>
        <dbReference type="Pfam" id="PF00437"/>
    </source>
</evidence>
<feature type="domain" description="Bacterial type II secretion system protein E" evidence="4">
    <location>
        <begin position="24"/>
        <end position="408"/>
    </location>
</feature>
<comment type="caution">
    <text evidence="5">The sequence shown here is derived from an EMBL/GenBank/DDBJ whole genome shotgun (WGS) entry which is preliminary data.</text>
</comment>
<evidence type="ECO:0000256" key="3">
    <source>
        <dbReference type="ARBA" id="ARBA00022840"/>
    </source>
</evidence>
<reference evidence="5 6" key="1">
    <citation type="journal article" date="2017" name="ISME J.">
        <title>Energy and carbon metabolisms in a deep terrestrial subsurface fluid microbial community.</title>
        <authorList>
            <person name="Momper L."/>
            <person name="Jungbluth S.P."/>
            <person name="Lee M.D."/>
            <person name="Amend J.P."/>
        </authorList>
    </citation>
    <scope>NUCLEOTIDE SEQUENCE [LARGE SCALE GENOMIC DNA]</scope>
    <source>
        <strain evidence="5">SURF_5</strain>
    </source>
</reference>
<dbReference type="InterPro" id="IPR027417">
    <property type="entry name" value="P-loop_NTPase"/>
</dbReference>
<evidence type="ECO:0000313" key="6">
    <source>
        <dbReference type="Proteomes" id="UP000265882"/>
    </source>
</evidence>
<dbReference type="SUPFAM" id="SSF52540">
    <property type="entry name" value="P-loop containing nucleoside triphosphate hydrolases"/>
    <property type="match status" value="1"/>
</dbReference>
<accession>A0A3A4NPF6</accession>
<comment type="similarity">
    <text evidence="1">Belongs to the GSP E family.</text>
</comment>
<dbReference type="CDD" id="cd01129">
    <property type="entry name" value="PulE-GspE-like"/>
    <property type="match status" value="1"/>
</dbReference>